<keyword evidence="3 6" id="KW-0862">Zinc</keyword>
<keyword evidence="2 6" id="KW-0479">Metal-binding</keyword>
<evidence type="ECO:0000256" key="2">
    <source>
        <dbReference type="ARBA" id="ARBA00022723"/>
    </source>
</evidence>
<evidence type="ECO:0000256" key="1">
    <source>
        <dbReference type="ARBA" id="ARBA00001947"/>
    </source>
</evidence>
<evidence type="ECO:0000313" key="9">
    <source>
        <dbReference type="EMBL" id="KMS52007.1"/>
    </source>
</evidence>
<dbReference type="Pfam" id="PF08240">
    <property type="entry name" value="ADH_N"/>
    <property type="match status" value="1"/>
</dbReference>
<dbReference type="PROSITE" id="PS00059">
    <property type="entry name" value="ADH_ZINC"/>
    <property type="match status" value="1"/>
</dbReference>
<evidence type="ECO:0000256" key="5">
    <source>
        <dbReference type="ARBA" id="ARBA00023027"/>
    </source>
</evidence>
<comment type="cofactor">
    <cofactor evidence="1 6">
        <name>Zn(2+)</name>
        <dbReference type="ChEBI" id="CHEBI:29105"/>
    </cofactor>
</comment>
<comment type="caution">
    <text evidence="9">The sequence shown here is derived from an EMBL/GenBank/DDBJ whole genome shotgun (WGS) entry which is preliminary data.</text>
</comment>
<protein>
    <submittedName>
        <fullName evidence="9">Alcohol dehydrogenase</fullName>
    </submittedName>
</protein>
<dbReference type="FunFam" id="3.40.50.720:FF:000003">
    <property type="entry name" value="S-(hydroxymethyl)glutathione dehydrogenase"/>
    <property type="match status" value="1"/>
</dbReference>
<keyword evidence="7" id="KW-1133">Transmembrane helix</keyword>
<dbReference type="PATRIC" id="fig|1114963.3.peg.4194"/>
<dbReference type="Gene3D" id="3.90.180.10">
    <property type="entry name" value="Medium-chain alcohol dehydrogenases, catalytic domain"/>
    <property type="match status" value="1"/>
</dbReference>
<evidence type="ECO:0000256" key="4">
    <source>
        <dbReference type="ARBA" id="ARBA00023002"/>
    </source>
</evidence>
<dbReference type="EMBL" id="JACU01000010">
    <property type="protein sequence ID" value="KMS52007.1"/>
    <property type="molecule type" value="Genomic_DNA"/>
</dbReference>
<dbReference type="InterPro" id="IPR013149">
    <property type="entry name" value="ADH-like_C"/>
</dbReference>
<keyword evidence="5" id="KW-0520">NAD</keyword>
<dbReference type="PANTHER" id="PTHR43880">
    <property type="entry name" value="ALCOHOL DEHYDROGENASE"/>
    <property type="match status" value="1"/>
</dbReference>
<dbReference type="InterPro" id="IPR011032">
    <property type="entry name" value="GroES-like_sf"/>
</dbReference>
<proteinExistence type="inferred from homology"/>
<keyword evidence="10" id="KW-1185">Reference proteome</keyword>
<dbReference type="SUPFAM" id="SSF50129">
    <property type="entry name" value="GroES-like"/>
    <property type="match status" value="2"/>
</dbReference>
<evidence type="ECO:0000256" key="7">
    <source>
        <dbReference type="SAM" id="Phobius"/>
    </source>
</evidence>
<dbReference type="InterPro" id="IPR013154">
    <property type="entry name" value="ADH-like_N"/>
</dbReference>
<evidence type="ECO:0000256" key="3">
    <source>
        <dbReference type="ARBA" id="ARBA00022833"/>
    </source>
</evidence>
<dbReference type="GO" id="GO:0005829">
    <property type="term" value="C:cytosol"/>
    <property type="evidence" value="ECO:0007669"/>
    <property type="project" value="TreeGrafter"/>
</dbReference>
<feature type="transmembrane region" description="Helical" evidence="7">
    <location>
        <begin position="183"/>
        <end position="210"/>
    </location>
</feature>
<accession>A0A0J7XJZ4</accession>
<organism evidence="9 10">
    <name type="scientific">Novosphingobium barchaimii LL02</name>
    <dbReference type="NCBI Taxonomy" id="1114963"/>
    <lineage>
        <taxon>Bacteria</taxon>
        <taxon>Pseudomonadati</taxon>
        <taxon>Pseudomonadota</taxon>
        <taxon>Alphaproteobacteria</taxon>
        <taxon>Sphingomonadales</taxon>
        <taxon>Sphingomonadaceae</taxon>
        <taxon>Novosphingobium</taxon>
    </lineage>
</organism>
<dbReference type="GO" id="GO:0051903">
    <property type="term" value="F:S-(hydroxymethyl)glutathione dehydrogenase [NAD(P)+] activity"/>
    <property type="evidence" value="ECO:0007669"/>
    <property type="project" value="TreeGrafter"/>
</dbReference>
<keyword evidence="7" id="KW-0472">Membrane</keyword>
<dbReference type="SMART" id="SM00829">
    <property type="entry name" value="PKS_ER"/>
    <property type="match status" value="1"/>
</dbReference>
<evidence type="ECO:0000313" key="10">
    <source>
        <dbReference type="Proteomes" id="UP000052268"/>
    </source>
</evidence>
<dbReference type="Proteomes" id="UP000052268">
    <property type="component" value="Unassembled WGS sequence"/>
</dbReference>
<gene>
    <name evidence="9" type="ORF">V474_02860</name>
</gene>
<dbReference type="SUPFAM" id="SSF51735">
    <property type="entry name" value="NAD(P)-binding Rossmann-fold domains"/>
    <property type="match status" value="1"/>
</dbReference>
<dbReference type="RefSeq" id="WP_330219653.1">
    <property type="nucleotide sequence ID" value="NZ_KQ130457.1"/>
</dbReference>
<reference evidence="9 10" key="1">
    <citation type="journal article" date="2015" name="G3 (Bethesda)">
        <title>Insights into Ongoing Evolution of the Hexachlorocyclohexane Catabolic Pathway from Comparative Genomics of Ten Sphingomonadaceae Strains.</title>
        <authorList>
            <person name="Pearce S.L."/>
            <person name="Oakeshott J.G."/>
            <person name="Pandey G."/>
        </authorList>
    </citation>
    <scope>NUCLEOTIDE SEQUENCE [LARGE SCALE GENOMIC DNA]</scope>
    <source>
        <strain evidence="9 10">LL02</strain>
    </source>
</reference>
<name>A0A0J7XJZ4_9SPHN</name>
<dbReference type="GO" id="GO:0046294">
    <property type="term" value="P:formaldehyde catabolic process"/>
    <property type="evidence" value="ECO:0007669"/>
    <property type="project" value="TreeGrafter"/>
</dbReference>
<dbReference type="Pfam" id="PF00107">
    <property type="entry name" value="ADH_zinc_N"/>
    <property type="match status" value="1"/>
</dbReference>
<comment type="similarity">
    <text evidence="6">Belongs to the zinc-containing alcohol dehydrogenase family.</text>
</comment>
<evidence type="ECO:0000256" key="6">
    <source>
        <dbReference type="RuleBase" id="RU361277"/>
    </source>
</evidence>
<dbReference type="PANTHER" id="PTHR43880:SF12">
    <property type="entry name" value="ALCOHOL DEHYDROGENASE CLASS-3"/>
    <property type="match status" value="1"/>
</dbReference>
<dbReference type="InterPro" id="IPR036291">
    <property type="entry name" value="NAD(P)-bd_dom_sf"/>
</dbReference>
<dbReference type="InterPro" id="IPR020843">
    <property type="entry name" value="ER"/>
</dbReference>
<evidence type="ECO:0000259" key="8">
    <source>
        <dbReference type="SMART" id="SM00829"/>
    </source>
</evidence>
<sequence>MMKAAVFREMGVPMAIEDISISKPIGREVLVRLEAVGVCHSDLHILTGDLPHPLPAVLGHEAAGVVEQVGPEVHTVKPGDHVVVCLTFHCGHCEQCHGGNSHRCNTPEAMRGASESPRLTHARESLTPFMNIGAFAEMVLVHESGCVTMRRDMPFDRACLIGCGVTTGLGAVMRAAAVRPGETVAVIGCGGVGLSAINGAVIAGAGQIIAIDRVASKLDLAKAFGATAAIDGTQGNAVEQVLALTGGRGVDHVIEAIGLKQTIEDGFAMLAKGGLETIVGAARFDAKVELPALAFLREKRVQGSMMGGVRNSIDIPRYIDLYMDGRLKLDEMISRRRPLGEVNAAFEDMKTGALARSVIVLN</sequence>
<dbReference type="Gene3D" id="3.40.50.720">
    <property type="entry name" value="NAD(P)-binding Rossmann-like Domain"/>
    <property type="match status" value="1"/>
</dbReference>
<feature type="transmembrane region" description="Helical" evidence="7">
    <location>
        <begin position="158"/>
        <end position="177"/>
    </location>
</feature>
<feature type="domain" description="Enoyl reductase (ER)" evidence="8">
    <location>
        <begin position="11"/>
        <end position="361"/>
    </location>
</feature>
<dbReference type="GO" id="GO:0008270">
    <property type="term" value="F:zinc ion binding"/>
    <property type="evidence" value="ECO:0007669"/>
    <property type="project" value="InterPro"/>
</dbReference>
<dbReference type="InterPro" id="IPR002328">
    <property type="entry name" value="ADH_Zn_CS"/>
</dbReference>
<keyword evidence="7" id="KW-0812">Transmembrane</keyword>
<dbReference type="CDD" id="cd08279">
    <property type="entry name" value="Zn_ADH_class_III"/>
    <property type="match status" value="1"/>
</dbReference>
<keyword evidence="4" id="KW-0560">Oxidoreductase</keyword>
<dbReference type="AlphaFoldDB" id="A0A0J7XJZ4"/>